<evidence type="ECO:0000259" key="1">
    <source>
        <dbReference type="Pfam" id="PF01037"/>
    </source>
</evidence>
<reference evidence="2 3" key="1">
    <citation type="submission" date="2019-10" db="EMBL/GenBank/DDBJ databases">
        <title>Dictyobacter vulcani sp. nov., within the class Ktedonobacteria, isolated from soil of volcanic Mt. Zao.</title>
        <authorList>
            <person name="Zheng Y."/>
            <person name="Wang C.M."/>
            <person name="Sakai Y."/>
            <person name="Abe K."/>
            <person name="Yokota A."/>
            <person name="Yabe S."/>
        </authorList>
    </citation>
    <scope>NUCLEOTIDE SEQUENCE [LARGE SCALE GENOMIC DNA]</scope>
    <source>
        <strain evidence="2 3">W12</strain>
    </source>
</reference>
<dbReference type="Pfam" id="PF01037">
    <property type="entry name" value="AsnC_trans_reg"/>
    <property type="match status" value="1"/>
</dbReference>
<dbReference type="Proteomes" id="UP000326912">
    <property type="component" value="Unassembled WGS sequence"/>
</dbReference>
<sequence>MQKGNVAMVTALVLINVQRGTVNETAQRLLEVDGVAEVYSVTGEYDLVTLLRFQNYEDLASVVTDHMLKITTITQTHTLMGFKCFSRADLQQAWDLGVE</sequence>
<protein>
    <submittedName>
        <fullName evidence="2">AsnC family transcriptional regulator</fullName>
    </submittedName>
</protein>
<organism evidence="2 3">
    <name type="scientific">Dictyobacter vulcani</name>
    <dbReference type="NCBI Taxonomy" id="2607529"/>
    <lineage>
        <taxon>Bacteria</taxon>
        <taxon>Bacillati</taxon>
        <taxon>Chloroflexota</taxon>
        <taxon>Ktedonobacteria</taxon>
        <taxon>Ktedonobacterales</taxon>
        <taxon>Dictyobacteraceae</taxon>
        <taxon>Dictyobacter</taxon>
    </lineage>
</organism>
<evidence type="ECO:0000313" key="3">
    <source>
        <dbReference type="Proteomes" id="UP000326912"/>
    </source>
</evidence>
<evidence type="ECO:0000313" key="2">
    <source>
        <dbReference type="EMBL" id="GER87641.1"/>
    </source>
</evidence>
<dbReference type="AlphaFoldDB" id="A0A5J4KMW3"/>
<dbReference type="InterPro" id="IPR011008">
    <property type="entry name" value="Dimeric_a/b-barrel"/>
</dbReference>
<dbReference type="EMBL" id="BKZW01000001">
    <property type="protein sequence ID" value="GER87641.1"/>
    <property type="molecule type" value="Genomic_DNA"/>
</dbReference>
<gene>
    <name evidence="2" type="ORF">KDW_18030</name>
</gene>
<dbReference type="SUPFAM" id="SSF54909">
    <property type="entry name" value="Dimeric alpha+beta barrel"/>
    <property type="match status" value="1"/>
</dbReference>
<dbReference type="Gene3D" id="3.30.70.920">
    <property type="match status" value="1"/>
</dbReference>
<keyword evidence="3" id="KW-1185">Reference proteome</keyword>
<dbReference type="InterPro" id="IPR019887">
    <property type="entry name" value="Tscrpt_reg_AsnC/Lrp_C"/>
</dbReference>
<comment type="caution">
    <text evidence="2">The sequence shown here is derived from an EMBL/GenBank/DDBJ whole genome shotgun (WGS) entry which is preliminary data.</text>
</comment>
<proteinExistence type="predicted"/>
<accession>A0A5J4KMW3</accession>
<feature type="domain" description="Transcription regulator AsnC/Lrp ligand binding" evidence="1">
    <location>
        <begin position="13"/>
        <end position="80"/>
    </location>
</feature>
<name>A0A5J4KMW3_9CHLR</name>